<comment type="similarity">
    <text evidence="9">Belongs to the class I-like SAM-binding methyltransferase superfamily. TRM61 family.</text>
</comment>
<name>J9D3G8_EDHAE</name>
<feature type="binding site" evidence="10">
    <location>
        <begin position="102"/>
        <end position="105"/>
    </location>
    <ligand>
        <name>S-adenosyl-L-methionine</name>
        <dbReference type="ChEBI" id="CHEBI:59789"/>
    </ligand>
</feature>
<dbReference type="HOGENOM" id="CLU_025402_3_0_1"/>
<sequence>MSETKNLIKCEDSVILFQSINKKYILYPNESNNIFNILHKDIIGKEFNTKYKSIFLLKPNPASFIETVKRQTQILFEADISLIIFMLHIKPGFSVLETGSGSGVLTTFLSKTVGKNGTVHTFERNAERFNALKTKFQVQNLFNVKIRNCDIHTEENIPDNLDAIFLDIPDPQLIVGKCFELLKQYGKICVFVPSCDQVIKVKNELKQCFYDIKMFENLKRMYGRSKSNIHSIIPLKDQYSHTGFLIFAEKK</sequence>
<dbReference type="PROSITE" id="PS51620">
    <property type="entry name" value="SAM_TRM61"/>
    <property type="match status" value="1"/>
</dbReference>
<keyword evidence="7 9" id="KW-0819">tRNA processing</keyword>
<evidence type="ECO:0000256" key="6">
    <source>
        <dbReference type="ARBA" id="ARBA00022691"/>
    </source>
</evidence>
<evidence type="ECO:0000256" key="3">
    <source>
        <dbReference type="ARBA" id="ARBA00015963"/>
    </source>
</evidence>
<dbReference type="Pfam" id="PF08704">
    <property type="entry name" value="GCD14"/>
    <property type="match status" value="1"/>
</dbReference>
<dbReference type="Gene3D" id="3.40.50.150">
    <property type="entry name" value="Vaccinia Virus protein VP39"/>
    <property type="match status" value="1"/>
</dbReference>
<dbReference type="EC" id="2.1.1.220" evidence="2 9"/>
<evidence type="ECO:0000256" key="1">
    <source>
        <dbReference type="ARBA" id="ARBA00004123"/>
    </source>
</evidence>
<evidence type="ECO:0000256" key="10">
    <source>
        <dbReference type="PIRSR" id="PIRSR017269-1"/>
    </source>
</evidence>
<keyword evidence="4 9" id="KW-0489">Methyltransferase</keyword>
<dbReference type="GO" id="GO:0030488">
    <property type="term" value="P:tRNA methylation"/>
    <property type="evidence" value="ECO:0007669"/>
    <property type="project" value="InterPro"/>
</dbReference>
<dbReference type="GO" id="GO:0005634">
    <property type="term" value="C:nucleus"/>
    <property type="evidence" value="ECO:0007669"/>
    <property type="project" value="UniProtKB-SubCell"/>
</dbReference>
<dbReference type="PIRSF" id="PIRSF017269">
    <property type="entry name" value="GCD14"/>
    <property type="match status" value="1"/>
</dbReference>
<comment type="caution">
    <text evidence="12">The sequence shown here is derived from an EMBL/GenBank/DDBJ whole genome shotgun (WGS) entry which is preliminary data.</text>
</comment>
<dbReference type="AlphaFoldDB" id="J9D3G8"/>
<dbReference type="VEuPathDB" id="MicrosporidiaDB:EDEG_03177"/>
<dbReference type="PANTHER" id="PTHR12133:SF2">
    <property type="entry name" value="TRNA (ADENINE(58)-N(1))-METHYLTRANSFERASE CATALYTIC SUBUNIT TRMT61A"/>
    <property type="match status" value="1"/>
</dbReference>
<dbReference type="InterPro" id="IPR049470">
    <property type="entry name" value="TRM61_C"/>
</dbReference>
<dbReference type="CDD" id="cd02440">
    <property type="entry name" value="AdoMet_MTases"/>
    <property type="match status" value="1"/>
</dbReference>
<evidence type="ECO:0000259" key="11">
    <source>
        <dbReference type="Pfam" id="PF08704"/>
    </source>
</evidence>
<accession>J9D3G8</accession>
<reference evidence="13" key="2">
    <citation type="submission" date="2015-07" db="EMBL/GenBank/DDBJ databases">
        <title>Contrasting host-pathogen interactions and genome evolution in two generalist and specialist microsporidian pathogens of mosquitoes.</title>
        <authorList>
            <consortium name="The Broad Institute Genomics Platform"/>
            <consortium name="The Broad Institute Genome Sequencing Center for Infectious Disease"/>
            <person name="Cuomo C.A."/>
            <person name="Sanscrainte N.D."/>
            <person name="Goldberg J.M."/>
            <person name="Heiman D."/>
            <person name="Young S."/>
            <person name="Zeng Q."/>
            <person name="Becnel J.J."/>
            <person name="Birren B.W."/>
        </authorList>
    </citation>
    <scope>NUCLEOTIDE SEQUENCE [LARGE SCALE GENOMIC DNA]</scope>
    <source>
        <strain evidence="13">USNM 41457</strain>
    </source>
</reference>
<keyword evidence="13" id="KW-1185">Reference proteome</keyword>
<protein>
    <recommendedName>
        <fullName evidence="3 9">tRNA (adenine(58)-N(1))-methyltransferase catalytic subunit TRM61</fullName>
        <ecNumber evidence="2 9">2.1.1.220</ecNumber>
    </recommendedName>
</protein>
<feature type="domain" description="tRNA (adenine(58)-N(1))-methyltransferase catalytic subunit TRM61 C-terminal" evidence="11">
    <location>
        <begin position="54"/>
        <end position="230"/>
    </location>
</feature>
<evidence type="ECO:0000256" key="8">
    <source>
        <dbReference type="ARBA" id="ARBA00023242"/>
    </source>
</evidence>
<evidence type="ECO:0000313" key="12">
    <source>
        <dbReference type="EMBL" id="EJW02391.1"/>
    </source>
</evidence>
<dbReference type="EMBL" id="AFBI03000074">
    <property type="protein sequence ID" value="EJW02391.1"/>
    <property type="molecule type" value="Genomic_DNA"/>
</dbReference>
<organism evidence="12 13">
    <name type="scientific">Edhazardia aedis (strain USNM 41457)</name>
    <name type="common">Microsporidian parasite</name>
    <dbReference type="NCBI Taxonomy" id="1003232"/>
    <lineage>
        <taxon>Eukaryota</taxon>
        <taxon>Fungi</taxon>
        <taxon>Fungi incertae sedis</taxon>
        <taxon>Microsporidia</taxon>
        <taxon>Edhazardia</taxon>
    </lineage>
</organism>
<evidence type="ECO:0000256" key="2">
    <source>
        <dbReference type="ARBA" id="ARBA00012796"/>
    </source>
</evidence>
<keyword evidence="6 9" id="KW-0949">S-adenosyl-L-methionine</keyword>
<dbReference type="OrthoDB" id="1925287at2759"/>
<feature type="binding site" evidence="10">
    <location>
        <position position="167"/>
    </location>
    <ligand>
        <name>S-adenosyl-L-methionine</name>
        <dbReference type="ChEBI" id="CHEBI:59789"/>
    </ligand>
</feature>
<dbReference type="FunCoup" id="J9D3G8">
    <property type="interactions" value="96"/>
</dbReference>
<evidence type="ECO:0000256" key="5">
    <source>
        <dbReference type="ARBA" id="ARBA00022679"/>
    </source>
</evidence>
<dbReference type="Proteomes" id="UP000003163">
    <property type="component" value="Unassembled WGS sequence"/>
</dbReference>
<evidence type="ECO:0000256" key="4">
    <source>
        <dbReference type="ARBA" id="ARBA00022603"/>
    </source>
</evidence>
<evidence type="ECO:0000313" key="13">
    <source>
        <dbReference type="Proteomes" id="UP000003163"/>
    </source>
</evidence>
<dbReference type="GO" id="GO:0160107">
    <property type="term" value="F:tRNA (adenine(58)-N1)-methyltransferase activity"/>
    <property type="evidence" value="ECO:0007669"/>
    <property type="project" value="UniProtKB-EC"/>
</dbReference>
<feature type="binding site" evidence="10">
    <location>
        <position position="123"/>
    </location>
    <ligand>
        <name>S-adenosyl-L-methionine</name>
        <dbReference type="ChEBI" id="CHEBI:59789"/>
    </ligand>
</feature>
<keyword evidence="8 9" id="KW-0539">Nucleus</keyword>
<comment type="subcellular location">
    <subcellularLocation>
        <location evidence="1 9">Nucleus</location>
    </subcellularLocation>
</comment>
<evidence type="ECO:0000256" key="7">
    <source>
        <dbReference type="ARBA" id="ARBA00022694"/>
    </source>
</evidence>
<gene>
    <name evidence="12" type="ORF">EDEG_03177</name>
</gene>
<evidence type="ECO:0000256" key="9">
    <source>
        <dbReference type="PIRNR" id="PIRNR017269"/>
    </source>
</evidence>
<dbReference type="GO" id="GO:0031515">
    <property type="term" value="C:tRNA (m1A) methyltransferase complex"/>
    <property type="evidence" value="ECO:0007669"/>
    <property type="project" value="UniProtKB-UniRule"/>
</dbReference>
<dbReference type="PANTHER" id="PTHR12133">
    <property type="entry name" value="TRNA (ADENINE(58)-N(1))-METHYLTRANSFERASE"/>
    <property type="match status" value="1"/>
</dbReference>
<proteinExistence type="inferred from homology"/>
<reference evidence="12 13" key="1">
    <citation type="submission" date="2011-08" db="EMBL/GenBank/DDBJ databases">
        <authorList>
            <person name="Liu Z.J."/>
            <person name="Shi F.L."/>
            <person name="Lu J.Q."/>
            <person name="Li M."/>
            <person name="Wang Z.L."/>
        </authorList>
    </citation>
    <scope>NUCLEOTIDE SEQUENCE [LARGE SCALE GENOMIC DNA]</scope>
    <source>
        <strain evidence="12 13">USNM 41457</strain>
    </source>
</reference>
<dbReference type="InterPro" id="IPR014816">
    <property type="entry name" value="tRNA_MeTrfase_Gcd14"/>
</dbReference>
<dbReference type="InParanoid" id="J9D3G8"/>
<comment type="function">
    <text evidence="9">Catalytic subunit of tRNA (adenine-N(1)-)-methyltransferase, which catalyzes the formation of N(1)-methyladenine at position 58 (m1A58) in initiator methionyl-tRNA.</text>
</comment>
<dbReference type="OMA" id="RPDHRMI"/>
<keyword evidence="5 9" id="KW-0808">Transferase</keyword>
<dbReference type="STRING" id="1003232.J9D3G8"/>
<dbReference type="InterPro" id="IPR029063">
    <property type="entry name" value="SAM-dependent_MTases_sf"/>
</dbReference>
<comment type="catalytic activity">
    <reaction evidence="9">
        <text>adenosine(58) in tRNA + S-adenosyl-L-methionine = N(1)-methyladenosine(58) in tRNA + S-adenosyl-L-homocysteine + H(+)</text>
        <dbReference type="Rhea" id="RHEA:43152"/>
        <dbReference type="Rhea" id="RHEA-COMP:10365"/>
        <dbReference type="Rhea" id="RHEA-COMP:10366"/>
        <dbReference type="ChEBI" id="CHEBI:15378"/>
        <dbReference type="ChEBI" id="CHEBI:57856"/>
        <dbReference type="ChEBI" id="CHEBI:59789"/>
        <dbReference type="ChEBI" id="CHEBI:74411"/>
        <dbReference type="ChEBI" id="CHEBI:74491"/>
        <dbReference type="EC" id="2.1.1.220"/>
    </reaction>
</comment>
<dbReference type="SUPFAM" id="SSF53335">
    <property type="entry name" value="S-adenosyl-L-methionine-dependent methyltransferases"/>
    <property type="match status" value="1"/>
</dbReference>